<proteinExistence type="inferred from homology"/>
<dbReference type="Pfam" id="PF01255">
    <property type="entry name" value="Prenyltransf"/>
    <property type="match status" value="1"/>
</dbReference>
<protein>
    <recommendedName>
        <fullName evidence="2">Isoprenyl transferase</fullName>
        <ecNumber evidence="2">2.5.1.-</ecNumber>
    </recommendedName>
</protein>
<dbReference type="PROSITE" id="PS01066">
    <property type="entry name" value="UPP_SYNTHASE"/>
    <property type="match status" value="1"/>
</dbReference>
<feature type="binding site" evidence="2">
    <location>
        <begin position="63"/>
        <end position="65"/>
    </location>
    <ligand>
        <name>substrate</name>
    </ligand>
</feature>
<feature type="active site" evidence="2">
    <location>
        <position position="18"/>
    </location>
</feature>
<dbReference type="NCBIfam" id="TIGR00055">
    <property type="entry name" value="uppS"/>
    <property type="match status" value="1"/>
</dbReference>
<feature type="binding site" evidence="2">
    <location>
        <begin position="19"/>
        <end position="22"/>
    </location>
    <ligand>
        <name>substrate</name>
    </ligand>
</feature>
<keyword evidence="1 2" id="KW-0808">Transferase</keyword>
<dbReference type="InterPro" id="IPR001441">
    <property type="entry name" value="UPP_synth-like"/>
</dbReference>
<evidence type="ECO:0000256" key="2">
    <source>
        <dbReference type="HAMAP-Rule" id="MF_01139"/>
    </source>
</evidence>
<dbReference type="eggNOG" id="COG0020">
    <property type="taxonomic scope" value="Bacteria"/>
</dbReference>
<dbReference type="EC" id="2.5.1.-" evidence="2"/>
<dbReference type="Proteomes" id="UP000008207">
    <property type="component" value="Chromosome"/>
</dbReference>
<feature type="binding site" evidence="2">
    <location>
        <position position="67"/>
    </location>
    <ligand>
        <name>substrate</name>
    </ligand>
</feature>
<evidence type="ECO:0000256" key="1">
    <source>
        <dbReference type="ARBA" id="ARBA00022679"/>
    </source>
</evidence>
<feature type="binding site" evidence="2">
    <location>
        <position position="193"/>
    </location>
    <ligand>
        <name>Mg(2+)</name>
        <dbReference type="ChEBI" id="CHEBI:18420"/>
    </ligand>
</feature>
<dbReference type="HOGENOM" id="CLU_038505_1_1_5"/>
<keyword evidence="4" id="KW-1185">Reference proteome</keyword>
<dbReference type="GO" id="GO:0005829">
    <property type="term" value="C:cytosol"/>
    <property type="evidence" value="ECO:0007669"/>
    <property type="project" value="TreeGrafter"/>
</dbReference>
<evidence type="ECO:0000313" key="3">
    <source>
        <dbReference type="EMBL" id="ACL56621.1"/>
    </source>
</evidence>
<feature type="binding site" evidence="2">
    <location>
        <position position="23"/>
    </location>
    <ligand>
        <name>substrate</name>
    </ligand>
</feature>
<dbReference type="SUPFAM" id="SSF64005">
    <property type="entry name" value="Undecaprenyl diphosphate synthase"/>
    <property type="match status" value="1"/>
</dbReference>
<dbReference type="PANTHER" id="PTHR10291">
    <property type="entry name" value="DEHYDRODOLICHYL DIPHOSPHATE SYNTHASE FAMILY MEMBER"/>
    <property type="match status" value="1"/>
</dbReference>
<dbReference type="InterPro" id="IPR018520">
    <property type="entry name" value="UPP_synth-like_CS"/>
</dbReference>
<comment type="similarity">
    <text evidence="2">Belongs to the UPP synthase family.</text>
</comment>
<dbReference type="EMBL" id="CP001349">
    <property type="protein sequence ID" value="ACL56621.1"/>
    <property type="molecule type" value="Genomic_DNA"/>
</dbReference>
<dbReference type="PANTHER" id="PTHR10291:SF0">
    <property type="entry name" value="DEHYDRODOLICHYL DIPHOSPHATE SYNTHASE 2"/>
    <property type="match status" value="1"/>
</dbReference>
<dbReference type="NCBIfam" id="NF011412">
    <property type="entry name" value="PRK14839.1"/>
    <property type="match status" value="1"/>
</dbReference>
<dbReference type="GO" id="GO:0008834">
    <property type="term" value="F:ditrans,polycis-undecaprenyl-diphosphate synthase [(2E,6E)-farnesyl-diphosphate specific] activity"/>
    <property type="evidence" value="ECO:0007669"/>
    <property type="project" value="TreeGrafter"/>
</dbReference>
<evidence type="ECO:0000313" key="4">
    <source>
        <dbReference type="Proteomes" id="UP000008207"/>
    </source>
</evidence>
<keyword evidence="2" id="KW-0479">Metal-binding</keyword>
<feature type="binding site" evidence="2">
    <location>
        <position position="69"/>
    </location>
    <ligand>
        <name>substrate</name>
    </ligand>
</feature>
<gene>
    <name evidence="3" type="ordered locus">Mnod_1631</name>
</gene>
<dbReference type="Gene3D" id="3.40.1180.10">
    <property type="entry name" value="Decaprenyl diphosphate synthase-like"/>
    <property type="match status" value="1"/>
</dbReference>
<dbReference type="CDD" id="cd00475">
    <property type="entry name" value="Cis_IPPS"/>
    <property type="match status" value="1"/>
</dbReference>
<accession>B8IPX1</accession>
<feature type="active site" description="Proton acceptor" evidence="2">
    <location>
        <position position="66"/>
    </location>
</feature>
<comment type="cofactor">
    <cofactor evidence="2">
        <name>Mg(2+)</name>
        <dbReference type="ChEBI" id="CHEBI:18420"/>
    </cofactor>
    <text evidence="2">Binds 2 magnesium ions per subunit.</text>
</comment>
<dbReference type="GO" id="GO:0000287">
    <property type="term" value="F:magnesium ion binding"/>
    <property type="evidence" value="ECO:0007669"/>
    <property type="project" value="UniProtKB-UniRule"/>
</dbReference>
<dbReference type="GO" id="GO:0016094">
    <property type="term" value="P:polyprenol biosynthetic process"/>
    <property type="evidence" value="ECO:0007669"/>
    <property type="project" value="TreeGrafter"/>
</dbReference>
<comment type="function">
    <text evidence="2">Catalyzes the condensation of isopentenyl diphosphate (IPP) with allylic pyrophosphates generating different type of terpenoids.</text>
</comment>
<feature type="binding site" evidence="2">
    <location>
        <position position="35"/>
    </location>
    <ligand>
        <name>substrate</name>
    </ligand>
</feature>
<dbReference type="InterPro" id="IPR036424">
    <property type="entry name" value="UPP_synth-like_sf"/>
</dbReference>
<feature type="binding site" evidence="2">
    <location>
        <begin position="180"/>
        <end position="182"/>
    </location>
    <ligand>
        <name>substrate</name>
    </ligand>
</feature>
<dbReference type="HAMAP" id="MF_01139">
    <property type="entry name" value="ISPT"/>
    <property type="match status" value="1"/>
</dbReference>
<dbReference type="RefSeq" id="WP_015928315.1">
    <property type="nucleotide sequence ID" value="NC_011894.1"/>
</dbReference>
<dbReference type="KEGG" id="mno:Mnod_1631"/>
<dbReference type="AlphaFoldDB" id="B8IPX1"/>
<name>B8IPX1_METNO</name>
<keyword evidence="2" id="KW-0460">Magnesium</keyword>
<comment type="subunit">
    <text evidence="2">Homodimer.</text>
</comment>
<feature type="binding site" evidence="2">
    <location>
        <position position="174"/>
    </location>
    <ligand>
        <name>substrate</name>
    </ligand>
</feature>
<feature type="binding site" evidence="2">
    <location>
        <position position="18"/>
    </location>
    <ligand>
        <name>Mg(2+)</name>
        <dbReference type="ChEBI" id="CHEBI:18420"/>
    </ligand>
</feature>
<reference evidence="3 4" key="1">
    <citation type="submission" date="2009-01" db="EMBL/GenBank/DDBJ databases">
        <title>Complete sequence of chromosome of Methylobacterium nodulans ORS 2060.</title>
        <authorList>
            <consortium name="US DOE Joint Genome Institute"/>
            <person name="Lucas S."/>
            <person name="Copeland A."/>
            <person name="Lapidus A."/>
            <person name="Glavina del Rio T."/>
            <person name="Dalin E."/>
            <person name="Tice H."/>
            <person name="Bruce D."/>
            <person name="Goodwin L."/>
            <person name="Pitluck S."/>
            <person name="Sims D."/>
            <person name="Brettin T."/>
            <person name="Detter J.C."/>
            <person name="Han C."/>
            <person name="Larimer F."/>
            <person name="Land M."/>
            <person name="Hauser L."/>
            <person name="Kyrpides N."/>
            <person name="Ivanova N."/>
            <person name="Marx C.J."/>
            <person name="Richardson P."/>
        </authorList>
    </citation>
    <scope>NUCLEOTIDE SEQUENCE [LARGE SCALE GENOMIC DNA]</scope>
    <source>
        <strain evidence="4">LMG 21967 / CNCM I-2342 / ORS 2060</strain>
    </source>
</reference>
<dbReference type="OrthoDB" id="4191603at2"/>
<organism evidence="3 4">
    <name type="scientific">Methylobacterium nodulans (strain LMG 21967 / CNCM I-2342 / ORS 2060)</name>
    <dbReference type="NCBI Taxonomy" id="460265"/>
    <lineage>
        <taxon>Bacteria</taxon>
        <taxon>Pseudomonadati</taxon>
        <taxon>Pseudomonadota</taxon>
        <taxon>Alphaproteobacteria</taxon>
        <taxon>Hyphomicrobiales</taxon>
        <taxon>Methylobacteriaceae</taxon>
        <taxon>Methylobacterium</taxon>
    </lineage>
</organism>
<feature type="binding site" evidence="2">
    <location>
        <position position="31"/>
    </location>
    <ligand>
        <name>substrate</name>
    </ligand>
</feature>
<sequence>MQSSCDHRSGLHVAAIMDGNGRWATARGLPRTAGHRAGVEAIRRVAEAAPDLGIGTLTLFAFSSDNWRRPPAEVAGLMSLLRRYLRHETGRLARTGTRLTVIGRRDRLPAGLPDALARAEAETEGGERLHLRIAVDYSARDAILAAAAAGIPESREAFGRLLSGGVPDVDLLIRSGGEKRLSDFLLWECAYAELHFSDRMWPDFGPDDLAGALRDFAGRERRFGGLGSVPAAA</sequence>
<dbReference type="STRING" id="460265.Mnod_1631"/>